<protein>
    <recommendedName>
        <fullName evidence="5">Mid2 domain-containing protein</fullName>
    </recommendedName>
</protein>
<evidence type="ECO:0008006" key="5">
    <source>
        <dbReference type="Google" id="ProtNLM"/>
    </source>
</evidence>
<sequence length="374" mass="39449">MAVCLASSAAARSAHNLFERQTVSACPVSNFVPCSRAGLPSDFCCPTGQTCIPLAANTTVLCCPNGSDCTVIKPIVCDIQQQNITAHPDNTLKTIKLNVALPTCGSSCCPFGFTCNTTGNCVKNADQTIPPEGSTSSAPSSTATTTSKPASTPSSNTTAPLPLTAQCNKFPAIAVVAGFFPGLALGAALALLIASFVGLHKRKEHVKRRSGSSFGNISDPQPTSDMRTDFLRKPPPTPSTTRSAPTRRNTIQRVRSIFGKSPSPNGLPASPAPPMPLNIRRPMPQEQRPVTPIMQREPSYEDISIFTDGNTASSLREQGRQNGRLQGGGNDVRASHQTTFSDMMDRSGVPPAGLKKNSPYVYKGSPTYNSPGSK</sequence>
<keyword evidence="2" id="KW-0812">Transmembrane</keyword>
<dbReference type="EMBL" id="KZ613912">
    <property type="protein sequence ID" value="PMD51855.1"/>
    <property type="molecule type" value="Genomic_DNA"/>
</dbReference>
<dbReference type="Proteomes" id="UP000235371">
    <property type="component" value="Unassembled WGS sequence"/>
</dbReference>
<evidence type="ECO:0000313" key="3">
    <source>
        <dbReference type="EMBL" id="PMD51855.1"/>
    </source>
</evidence>
<dbReference type="AlphaFoldDB" id="A0A2J6SM60"/>
<evidence type="ECO:0000256" key="1">
    <source>
        <dbReference type="SAM" id="MobiDB-lite"/>
    </source>
</evidence>
<accession>A0A2J6SM60</accession>
<evidence type="ECO:0000256" key="2">
    <source>
        <dbReference type="SAM" id="Phobius"/>
    </source>
</evidence>
<feature type="transmembrane region" description="Helical" evidence="2">
    <location>
        <begin position="172"/>
        <end position="199"/>
    </location>
</feature>
<dbReference type="OrthoDB" id="5338512at2759"/>
<name>A0A2J6SM60_9HELO</name>
<proteinExistence type="predicted"/>
<evidence type="ECO:0000313" key="4">
    <source>
        <dbReference type="Proteomes" id="UP000235371"/>
    </source>
</evidence>
<feature type="compositionally biased region" description="Polar residues" evidence="1">
    <location>
        <begin position="211"/>
        <end position="225"/>
    </location>
</feature>
<feature type="region of interest" description="Disordered" evidence="1">
    <location>
        <begin position="314"/>
        <end position="374"/>
    </location>
</feature>
<feature type="region of interest" description="Disordered" evidence="1">
    <location>
        <begin position="130"/>
        <end position="157"/>
    </location>
</feature>
<feature type="region of interest" description="Disordered" evidence="1">
    <location>
        <begin position="205"/>
        <end position="283"/>
    </location>
</feature>
<feature type="compositionally biased region" description="Low complexity" evidence="1">
    <location>
        <begin position="239"/>
        <end position="249"/>
    </location>
</feature>
<organism evidence="3 4">
    <name type="scientific">Hyaloscypha bicolor E</name>
    <dbReference type="NCBI Taxonomy" id="1095630"/>
    <lineage>
        <taxon>Eukaryota</taxon>
        <taxon>Fungi</taxon>
        <taxon>Dikarya</taxon>
        <taxon>Ascomycota</taxon>
        <taxon>Pezizomycotina</taxon>
        <taxon>Leotiomycetes</taxon>
        <taxon>Helotiales</taxon>
        <taxon>Hyaloscyphaceae</taxon>
        <taxon>Hyaloscypha</taxon>
        <taxon>Hyaloscypha bicolor</taxon>
    </lineage>
</organism>
<reference evidence="3 4" key="1">
    <citation type="submission" date="2016-04" db="EMBL/GenBank/DDBJ databases">
        <title>A degradative enzymes factory behind the ericoid mycorrhizal symbiosis.</title>
        <authorList>
            <consortium name="DOE Joint Genome Institute"/>
            <person name="Martino E."/>
            <person name="Morin E."/>
            <person name="Grelet G."/>
            <person name="Kuo A."/>
            <person name="Kohler A."/>
            <person name="Daghino S."/>
            <person name="Barry K."/>
            <person name="Choi C."/>
            <person name="Cichocki N."/>
            <person name="Clum A."/>
            <person name="Copeland A."/>
            <person name="Hainaut M."/>
            <person name="Haridas S."/>
            <person name="Labutti K."/>
            <person name="Lindquist E."/>
            <person name="Lipzen A."/>
            <person name="Khouja H.-R."/>
            <person name="Murat C."/>
            <person name="Ohm R."/>
            <person name="Olson A."/>
            <person name="Spatafora J."/>
            <person name="Veneault-Fourrey C."/>
            <person name="Henrissat B."/>
            <person name="Grigoriev I."/>
            <person name="Martin F."/>
            <person name="Perotto S."/>
        </authorList>
    </citation>
    <scope>NUCLEOTIDE SEQUENCE [LARGE SCALE GENOMIC DNA]</scope>
    <source>
        <strain evidence="3 4">E</strain>
    </source>
</reference>
<dbReference type="InParanoid" id="A0A2J6SM60"/>
<gene>
    <name evidence="3" type="ORF">K444DRAFT_647828</name>
</gene>
<keyword evidence="2" id="KW-0472">Membrane</keyword>
<dbReference type="GeneID" id="36593465"/>
<dbReference type="RefSeq" id="XP_024728759.1">
    <property type="nucleotide sequence ID" value="XM_024885388.1"/>
</dbReference>
<keyword evidence="2" id="KW-1133">Transmembrane helix</keyword>
<feature type="compositionally biased region" description="Low complexity" evidence="1">
    <location>
        <begin position="134"/>
        <end position="157"/>
    </location>
</feature>
<keyword evidence="4" id="KW-1185">Reference proteome</keyword>